<name>A0A485LNR3_9STRA</name>
<dbReference type="EMBL" id="CAADRA010007296">
    <property type="protein sequence ID" value="VFU00086.1"/>
    <property type="molecule type" value="Genomic_DNA"/>
</dbReference>
<feature type="compositionally biased region" description="Low complexity" evidence="1">
    <location>
        <begin position="41"/>
        <end position="51"/>
    </location>
</feature>
<dbReference type="Proteomes" id="UP000332933">
    <property type="component" value="Unassembled WGS sequence"/>
</dbReference>
<feature type="region of interest" description="Disordered" evidence="1">
    <location>
        <begin position="31"/>
        <end position="59"/>
    </location>
</feature>
<evidence type="ECO:0000313" key="4">
    <source>
        <dbReference type="Proteomes" id="UP000332933"/>
    </source>
</evidence>
<evidence type="ECO:0000256" key="1">
    <source>
        <dbReference type="SAM" id="MobiDB-lite"/>
    </source>
</evidence>
<dbReference type="OrthoDB" id="75014at2759"/>
<accession>A0A485LNR3</accession>
<keyword evidence="4" id="KW-1185">Reference proteome</keyword>
<reference evidence="3 4" key="1">
    <citation type="submission" date="2019-03" db="EMBL/GenBank/DDBJ databases">
        <authorList>
            <person name="Gaulin E."/>
            <person name="Dumas B."/>
        </authorList>
    </citation>
    <scope>NUCLEOTIDE SEQUENCE [LARGE SCALE GENOMIC DNA]</scope>
    <source>
        <strain evidence="3">CBS 568.67</strain>
    </source>
</reference>
<proteinExistence type="predicted"/>
<gene>
    <name evidence="3" type="primary">Aste57867_23440</name>
    <name evidence="2" type="ORF">As57867_023369</name>
    <name evidence="3" type="ORF">ASTE57867_23440</name>
</gene>
<reference evidence="2" key="2">
    <citation type="submission" date="2019-06" db="EMBL/GenBank/DDBJ databases">
        <title>Genomics analysis of Aphanomyces spp. identifies a new class of oomycete effector associated with host adaptation.</title>
        <authorList>
            <person name="Gaulin E."/>
        </authorList>
    </citation>
    <scope>NUCLEOTIDE SEQUENCE</scope>
    <source>
        <strain evidence="2">CBS 578.67</strain>
    </source>
</reference>
<protein>
    <submittedName>
        <fullName evidence="3">Aste57867_23440 protein</fullName>
    </submittedName>
</protein>
<sequence length="415" mass="46292">MVTPSSDALDDEGFDFLLDLPIDEFLFESLEQQMGDEQPCTTSDETSSSSSPPAKRKRQTKIVVELRTLKDTCCALQKQLEDLQQGRVLQMAGASPSEAKWEQVARRQQASWRKTERENRELRAVLQDQAHVKDEIEALLVKRARTLVNDDDDQWRLLTLSANGAKRLQTIHAIGAGELGRVEGEMIRWGLMDVHPTGDAAVDDRWQTQTSASEVSCEGVHHTCLPGAMADVVQAVWEFVRAVPSDAGTSDMPCQHHVFNLDNDTTYLRSFLSHTSHGLTLESSAICKRFVAAEDGTVTVVWRSLVDDELMPIQKTSLAVKKRGWIVCTPSDDANVTHLKIFMATTVPVAANQWHQYRQLIHSIYSRVDGRSLPVDVTMEPAAVLEACSRMTTGMLDESARQELPQSEVETTGYK</sequence>
<dbReference type="AlphaFoldDB" id="A0A485LNR3"/>
<dbReference type="EMBL" id="VJMH01007270">
    <property type="protein sequence ID" value="KAF0684586.1"/>
    <property type="molecule type" value="Genomic_DNA"/>
</dbReference>
<organism evidence="3 4">
    <name type="scientific">Aphanomyces stellatus</name>
    <dbReference type="NCBI Taxonomy" id="120398"/>
    <lineage>
        <taxon>Eukaryota</taxon>
        <taxon>Sar</taxon>
        <taxon>Stramenopiles</taxon>
        <taxon>Oomycota</taxon>
        <taxon>Saprolegniomycetes</taxon>
        <taxon>Saprolegniales</taxon>
        <taxon>Verrucalvaceae</taxon>
        <taxon>Aphanomyces</taxon>
    </lineage>
</organism>
<evidence type="ECO:0000313" key="3">
    <source>
        <dbReference type="EMBL" id="VFU00086.1"/>
    </source>
</evidence>
<evidence type="ECO:0000313" key="2">
    <source>
        <dbReference type="EMBL" id="KAF0684586.1"/>
    </source>
</evidence>